<dbReference type="InterPro" id="IPR036565">
    <property type="entry name" value="Mur-like_cat_sf"/>
</dbReference>
<feature type="binding site" evidence="2">
    <location>
        <position position="455"/>
    </location>
    <ligand>
        <name>meso-2,6-diaminopimelate</name>
        <dbReference type="ChEBI" id="CHEBI:57791"/>
    </ligand>
</feature>
<keyword evidence="2 3" id="KW-0133">Cell shape</keyword>
<dbReference type="Gene3D" id="3.40.1190.10">
    <property type="entry name" value="Mur-like, catalytic domain"/>
    <property type="match status" value="1"/>
</dbReference>
<dbReference type="PANTHER" id="PTHR23135">
    <property type="entry name" value="MUR LIGASE FAMILY MEMBER"/>
    <property type="match status" value="1"/>
</dbReference>
<organism evidence="6 7">
    <name type="scientific">Suttonella indologenes</name>
    <dbReference type="NCBI Taxonomy" id="13276"/>
    <lineage>
        <taxon>Bacteria</taxon>
        <taxon>Pseudomonadati</taxon>
        <taxon>Pseudomonadota</taxon>
        <taxon>Gammaproteobacteria</taxon>
        <taxon>Cardiobacteriales</taxon>
        <taxon>Cardiobacteriaceae</taxon>
        <taxon>Suttonella</taxon>
    </lineage>
</organism>
<keyword evidence="2 3" id="KW-0573">Peptidoglycan synthesis</keyword>
<feature type="binding site" evidence="2">
    <location>
        <position position="168"/>
    </location>
    <ligand>
        <name>UDP-N-acetyl-alpha-D-muramoyl-L-alanyl-D-glutamate</name>
        <dbReference type="ChEBI" id="CHEBI:83900"/>
    </ligand>
</feature>
<comment type="catalytic activity">
    <reaction evidence="2">
        <text>UDP-N-acetyl-alpha-D-muramoyl-L-alanyl-D-glutamate + meso-2,6-diaminopimelate + ATP = UDP-N-acetyl-alpha-D-muramoyl-L-alanyl-gamma-D-glutamyl-meso-2,6-diaminopimelate + ADP + phosphate + H(+)</text>
        <dbReference type="Rhea" id="RHEA:23676"/>
        <dbReference type="ChEBI" id="CHEBI:15378"/>
        <dbReference type="ChEBI" id="CHEBI:30616"/>
        <dbReference type="ChEBI" id="CHEBI:43474"/>
        <dbReference type="ChEBI" id="CHEBI:57791"/>
        <dbReference type="ChEBI" id="CHEBI:83900"/>
        <dbReference type="ChEBI" id="CHEBI:83905"/>
        <dbReference type="ChEBI" id="CHEBI:456216"/>
        <dbReference type="EC" id="6.3.2.13"/>
    </reaction>
</comment>
<dbReference type="InterPro" id="IPR036615">
    <property type="entry name" value="Mur_ligase_C_dom_sf"/>
</dbReference>
<dbReference type="Pfam" id="PF08245">
    <property type="entry name" value="Mur_ligase_M"/>
    <property type="match status" value="1"/>
</dbReference>
<dbReference type="GO" id="GO:0000287">
    <property type="term" value="F:magnesium ion binding"/>
    <property type="evidence" value="ECO:0007669"/>
    <property type="project" value="UniProtKB-UniRule"/>
</dbReference>
<dbReference type="InterPro" id="IPR035911">
    <property type="entry name" value="MurE/MurF_N"/>
</dbReference>
<dbReference type="UniPathway" id="UPA00219"/>
<accession>A0A380N319</accession>
<dbReference type="GO" id="GO:0008360">
    <property type="term" value="P:regulation of cell shape"/>
    <property type="evidence" value="ECO:0007669"/>
    <property type="project" value="UniProtKB-KW"/>
</dbReference>
<dbReference type="SUPFAM" id="SSF53623">
    <property type="entry name" value="MurD-like peptide ligases, catalytic domain"/>
    <property type="match status" value="1"/>
</dbReference>
<dbReference type="InterPro" id="IPR013221">
    <property type="entry name" value="Mur_ligase_cen"/>
</dbReference>
<keyword evidence="2 3" id="KW-0132">Cell division</keyword>
<evidence type="ECO:0000256" key="1">
    <source>
        <dbReference type="ARBA" id="ARBA00005898"/>
    </source>
</evidence>
<dbReference type="InterPro" id="IPR005761">
    <property type="entry name" value="UDP-N-AcMur-Glu-dNH2Pim_ligase"/>
</dbReference>
<protein>
    <recommendedName>
        <fullName evidence="2">UDP-N-acetylmuramoyl-L-alanyl-D-glutamate--2,6-diaminopimelate ligase</fullName>
        <ecNumber evidence="2">6.3.2.13</ecNumber>
    </recommendedName>
    <alternativeName>
        <fullName evidence="2">Meso-A2pm-adding enzyme</fullName>
    </alternativeName>
    <alternativeName>
        <fullName evidence="2">Meso-diaminopimelate-adding enzyme</fullName>
    </alternativeName>
    <alternativeName>
        <fullName evidence="2">UDP-MurNAc-L-Ala-D-Glu:meso-diaminopimelate ligase</fullName>
    </alternativeName>
    <alternativeName>
        <fullName evidence="2">UDP-MurNAc-tripeptide synthetase</fullName>
    </alternativeName>
    <alternativeName>
        <fullName evidence="2">UDP-N-acetylmuramyl-tripeptide synthetase</fullName>
    </alternativeName>
</protein>
<feature type="binding site" evidence="2">
    <location>
        <begin position="104"/>
        <end position="110"/>
    </location>
    <ligand>
        <name>ATP</name>
        <dbReference type="ChEBI" id="CHEBI:30616"/>
    </ligand>
</feature>
<keyword evidence="2" id="KW-0547">Nucleotide-binding</keyword>
<comment type="cofactor">
    <cofactor evidence="2">
        <name>Mg(2+)</name>
        <dbReference type="ChEBI" id="CHEBI:18420"/>
    </cofactor>
</comment>
<dbReference type="RefSeq" id="WP_115219331.1">
    <property type="nucleotide sequence ID" value="NZ_UHIA01000004.1"/>
</dbReference>
<dbReference type="EMBL" id="UHIA01000004">
    <property type="protein sequence ID" value="SUO98513.1"/>
    <property type="molecule type" value="Genomic_DNA"/>
</dbReference>
<dbReference type="AlphaFoldDB" id="A0A380N319"/>
<reference evidence="6 7" key="1">
    <citation type="submission" date="2018-06" db="EMBL/GenBank/DDBJ databases">
        <authorList>
            <consortium name="Pathogen Informatics"/>
            <person name="Doyle S."/>
        </authorList>
    </citation>
    <scope>NUCLEOTIDE SEQUENCE [LARGE SCALE GENOMIC DNA]</scope>
    <source>
        <strain evidence="6 7">NCTC10717</strain>
    </source>
</reference>
<keyword evidence="2 6" id="KW-0436">Ligase</keyword>
<dbReference type="SUPFAM" id="SSF53244">
    <property type="entry name" value="MurD-like peptide ligases, peptide-binding domain"/>
    <property type="match status" value="1"/>
</dbReference>
<comment type="similarity">
    <text evidence="1 2">Belongs to the MurCDEF family. MurE subfamily.</text>
</comment>
<dbReference type="Gene3D" id="3.90.190.20">
    <property type="entry name" value="Mur ligase, C-terminal domain"/>
    <property type="match status" value="1"/>
</dbReference>
<comment type="function">
    <text evidence="2">Catalyzes the addition of meso-diaminopimelic acid to the nucleotide precursor UDP-N-acetylmuramoyl-L-alanyl-D-glutamate (UMAG) in the biosynthesis of bacterial cell-wall peptidoglycan.</text>
</comment>
<dbReference type="Proteomes" id="UP000254575">
    <property type="component" value="Unassembled WGS sequence"/>
</dbReference>
<feature type="short sequence motif" description="Meso-diaminopimelate recognition motif" evidence="2">
    <location>
        <begin position="400"/>
        <end position="403"/>
    </location>
</feature>
<gene>
    <name evidence="2 6" type="primary">murE</name>
    <name evidence="6" type="ORF">NCTC10717_02265</name>
</gene>
<feature type="binding site" evidence="2">
    <location>
        <begin position="141"/>
        <end position="142"/>
    </location>
    <ligand>
        <name>UDP-N-acetyl-alpha-D-muramoyl-L-alanyl-D-glutamate</name>
        <dbReference type="ChEBI" id="CHEBI:83900"/>
    </ligand>
</feature>
<feature type="domain" description="Mur ligase C-terminal" evidence="4">
    <location>
        <begin position="327"/>
        <end position="453"/>
    </location>
</feature>
<dbReference type="OrthoDB" id="9800958at2"/>
<dbReference type="InterPro" id="IPR004101">
    <property type="entry name" value="Mur_ligase_C"/>
</dbReference>
<feature type="domain" description="Mur ligase central" evidence="5">
    <location>
        <begin position="102"/>
        <end position="304"/>
    </location>
</feature>
<dbReference type="GO" id="GO:0005524">
    <property type="term" value="F:ATP binding"/>
    <property type="evidence" value="ECO:0007669"/>
    <property type="project" value="UniProtKB-UniRule"/>
</dbReference>
<sequence length="479" mass="52302">MKLSKFLAAIGQDCAQEADVQAISNDNRQLDKRTWWLAARGVHGHALDYYRPAQDCAGIFYEPPYDNPPLHAIAVPDLAQKIGVLADAFYDYPSRQMRLIGVTGTDGKSSLVHFLAQALDAAMIGTIGYGHLAALQKASHTTPDALRVQQLLRQFADEGRQCTAMEVSSHALVQGRVAAVRFDTAVFSNLSRDHLDYHQDMEDYFLAKAQLFARPIRHALINTDDAYGRRLIEEGHIHPQAEIWSLSAEGRPLSAAHHQLSAQDVRLNAEGLAFTLHYKGQSQAVQSRLLARFNVANLLNVAACLLSGGQDLAQTAVVLARLQGVPGRVEKIDLGEGRAAIVDYAHTAGAIESVLQGIRPHVQGKLSLIFGCGGDRDAGKRPLMAAAAERFADTVIVTDDNPRSEDPQAIIADIMQGFEAPEKVQIIQPREAAIRAALEQLQAGDTLLIAGKGHENYQIIGTSVYEYSDRAVIRAWKTK</sequence>
<dbReference type="SUPFAM" id="SSF63418">
    <property type="entry name" value="MurE/MurF N-terminal domain"/>
    <property type="match status" value="1"/>
</dbReference>
<keyword evidence="2 3" id="KW-0131">Cell cycle</keyword>
<comment type="pathway">
    <text evidence="2 3">Cell wall biogenesis; peptidoglycan biosynthesis.</text>
</comment>
<keyword evidence="2" id="KW-0067">ATP-binding</keyword>
<feature type="binding site" evidence="2">
    <location>
        <begin position="400"/>
        <end position="403"/>
    </location>
    <ligand>
        <name>meso-2,6-diaminopimelate</name>
        <dbReference type="ChEBI" id="CHEBI:57791"/>
    </ligand>
</feature>
<feature type="modified residue" description="N6-carboxylysine" evidence="2">
    <location>
        <position position="208"/>
    </location>
</feature>
<dbReference type="EC" id="6.3.2.13" evidence="2"/>
<dbReference type="GO" id="GO:0005737">
    <property type="term" value="C:cytoplasm"/>
    <property type="evidence" value="ECO:0007669"/>
    <property type="project" value="UniProtKB-SubCell"/>
</dbReference>
<keyword evidence="7" id="KW-1185">Reference proteome</keyword>
<evidence type="ECO:0000313" key="6">
    <source>
        <dbReference type="EMBL" id="SUO98513.1"/>
    </source>
</evidence>
<dbReference type="PANTHER" id="PTHR23135:SF4">
    <property type="entry name" value="UDP-N-ACETYLMURAMOYL-L-ALANYL-D-GLUTAMATE--2,6-DIAMINOPIMELATE LIGASE MURE HOMOLOG, CHLOROPLASTIC"/>
    <property type="match status" value="1"/>
</dbReference>
<feature type="binding site" evidence="2">
    <location>
        <position position="376"/>
    </location>
    <ligand>
        <name>meso-2,6-diaminopimelate</name>
        <dbReference type="ChEBI" id="CHEBI:57791"/>
    </ligand>
</feature>
<comment type="subcellular location">
    <subcellularLocation>
        <location evidence="2 3">Cytoplasm</location>
    </subcellularLocation>
</comment>
<dbReference type="GO" id="GO:0071555">
    <property type="term" value="P:cell wall organization"/>
    <property type="evidence" value="ECO:0007669"/>
    <property type="project" value="UniProtKB-KW"/>
</dbReference>
<dbReference type="GO" id="GO:0051301">
    <property type="term" value="P:cell division"/>
    <property type="evidence" value="ECO:0007669"/>
    <property type="project" value="UniProtKB-KW"/>
</dbReference>
<keyword evidence="2" id="KW-0963">Cytoplasm</keyword>
<evidence type="ECO:0000256" key="3">
    <source>
        <dbReference type="RuleBase" id="RU004135"/>
    </source>
</evidence>
<feature type="binding site" evidence="2">
    <location>
        <position position="176"/>
    </location>
    <ligand>
        <name>UDP-N-acetyl-alpha-D-muramoyl-L-alanyl-D-glutamate</name>
        <dbReference type="ChEBI" id="CHEBI:83900"/>
    </ligand>
</feature>
<evidence type="ECO:0000259" key="4">
    <source>
        <dbReference type="Pfam" id="PF02875"/>
    </source>
</evidence>
<evidence type="ECO:0000313" key="7">
    <source>
        <dbReference type="Proteomes" id="UP000254575"/>
    </source>
</evidence>
<feature type="binding site" evidence="2">
    <location>
        <position position="174"/>
    </location>
    <ligand>
        <name>UDP-N-acetyl-alpha-D-muramoyl-L-alanyl-D-glutamate</name>
        <dbReference type="ChEBI" id="CHEBI:83900"/>
    </ligand>
</feature>
<dbReference type="NCBIfam" id="TIGR01085">
    <property type="entry name" value="murE"/>
    <property type="match status" value="1"/>
</dbReference>
<comment type="caution">
    <text evidence="2">Lacks conserved residue(s) required for the propagation of feature annotation.</text>
</comment>
<comment type="PTM">
    <text evidence="2">Carboxylation is probably crucial for Mg(2+) binding and, consequently, for the gamma-phosphate positioning of ATP.</text>
</comment>
<keyword evidence="2 3" id="KW-0961">Cell wall biogenesis/degradation</keyword>
<proteinExistence type="inferred from homology"/>
<evidence type="ECO:0000256" key="2">
    <source>
        <dbReference type="HAMAP-Rule" id="MF_00208"/>
    </source>
</evidence>
<dbReference type="NCBIfam" id="NF001126">
    <property type="entry name" value="PRK00139.1-4"/>
    <property type="match status" value="1"/>
</dbReference>
<dbReference type="Pfam" id="PF02875">
    <property type="entry name" value="Mur_ligase_C"/>
    <property type="match status" value="1"/>
</dbReference>
<evidence type="ECO:0000259" key="5">
    <source>
        <dbReference type="Pfam" id="PF08245"/>
    </source>
</evidence>
<dbReference type="HAMAP" id="MF_00208">
    <property type="entry name" value="MurE"/>
    <property type="match status" value="1"/>
</dbReference>
<dbReference type="GO" id="GO:0009252">
    <property type="term" value="P:peptidoglycan biosynthetic process"/>
    <property type="evidence" value="ECO:0007669"/>
    <property type="project" value="UniProtKB-UniRule"/>
</dbReference>
<dbReference type="GO" id="GO:0008765">
    <property type="term" value="F:UDP-N-acetylmuramoylalanyl-D-glutamate-2,6-diaminopimelate ligase activity"/>
    <property type="evidence" value="ECO:0007669"/>
    <property type="project" value="UniProtKB-UniRule"/>
</dbReference>
<feature type="binding site" evidence="2">
    <location>
        <position position="451"/>
    </location>
    <ligand>
        <name>meso-2,6-diaminopimelate</name>
        <dbReference type="ChEBI" id="CHEBI:57791"/>
    </ligand>
</feature>
<keyword evidence="2" id="KW-0460">Magnesium</keyword>
<name>A0A380N319_9GAMM</name>